<dbReference type="GO" id="GO:0016887">
    <property type="term" value="F:ATP hydrolysis activity"/>
    <property type="evidence" value="ECO:0007669"/>
    <property type="project" value="InterPro"/>
</dbReference>
<dbReference type="Gene3D" id="3.40.50.300">
    <property type="entry name" value="P-loop containing nucleotide triphosphate hydrolases"/>
    <property type="match status" value="1"/>
</dbReference>
<protein>
    <submittedName>
        <fullName evidence="1">ATP-binding cassette domain-containing protein</fullName>
    </submittedName>
</protein>
<keyword evidence="1" id="KW-0547">Nucleotide-binding</keyword>
<dbReference type="GO" id="GO:0005524">
    <property type="term" value="F:ATP binding"/>
    <property type="evidence" value="ECO:0007669"/>
    <property type="project" value="UniProtKB-KW"/>
</dbReference>
<evidence type="ECO:0000313" key="2">
    <source>
        <dbReference type="Proteomes" id="UP000467560"/>
    </source>
</evidence>
<name>A0A7X1RPJ2_STRMT</name>
<reference evidence="1 2" key="1">
    <citation type="submission" date="2019-10" db="EMBL/GenBank/DDBJ databases">
        <title>Streptococcus mitis of the oral and urogenital tracts.</title>
        <authorList>
            <person name="Price T."/>
            <person name="Mores C.R."/>
            <person name="Putonti C."/>
            <person name="Wolfe A.J."/>
        </authorList>
    </citation>
    <scope>NUCLEOTIDE SEQUENCE [LARGE SCALE GENOMIC DNA]</scope>
    <source>
        <strain evidence="1 2">SM16</strain>
    </source>
</reference>
<sequence>MRVKNISCNFFNKDLNIEFNDSSNHESNTYSLILGNNGSGKSTLFEAILSYYSKEYTRKDIKCELNVEGKIKKIILSTYSPYDRIRAQVSRKRSRVFYELGVDNQREIFEGVEVIYPSHSFNEILSLASSSYFKCKMNNIAHFSKVEKEISKLIGFDNESIYLLIQSINQAKISNLYAQSRFVDDPILLELIKKRLKYSDLGADSITKNIEDIYDKKNKIISDLIMENQNDRLFAKY</sequence>
<organism evidence="1 2">
    <name type="scientific">Streptococcus mitis</name>
    <dbReference type="NCBI Taxonomy" id="28037"/>
    <lineage>
        <taxon>Bacteria</taxon>
        <taxon>Bacillati</taxon>
        <taxon>Bacillota</taxon>
        <taxon>Bacilli</taxon>
        <taxon>Lactobacillales</taxon>
        <taxon>Streptococcaceae</taxon>
        <taxon>Streptococcus</taxon>
        <taxon>Streptococcus mitis group</taxon>
    </lineage>
</organism>
<evidence type="ECO:0000313" key="1">
    <source>
        <dbReference type="EMBL" id="MQQ53155.1"/>
    </source>
</evidence>
<dbReference type="CDD" id="cd00267">
    <property type="entry name" value="ABC_ATPase"/>
    <property type="match status" value="1"/>
</dbReference>
<keyword evidence="1" id="KW-0067">ATP-binding</keyword>
<gene>
    <name evidence="1" type="ORF">GEZ89_09595</name>
</gene>
<feature type="non-terminal residue" evidence="1">
    <location>
        <position position="237"/>
    </location>
</feature>
<dbReference type="InterPro" id="IPR027417">
    <property type="entry name" value="P-loop_NTPase"/>
</dbReference>
<dbReference type="SUPFAM" id="SSF52540">
    <property type="entry name" value="P-loop containing nucleoside triphosphate hydrolases"/>
    <property type="match status" value="1"/>
</dbReference>
<dbReference type="Proteomes" id="UP000467560">
    <property type="component" value="Unassembled WGS sequence"/>
</dbReference>
<dbReference type="RefSeq" id="WP_153225810.1">
    <property type="nucleotide sequence ID" value="NZ_WIJK01000051.1"/>
</dbReference>
<proteinExistence type="predicted"/>
<accession>A0A7X1RPJ2</accession>
<dbReference type="GO" id="GO:0006302">
    <property type="term" value="P:double-strand break repair"/>
    <property type="evidence" value="ECO:0007669"/>
    <property type="project" value="InterPro"/>
</dbReference>
<comment type="caution">
    <text evidence="1">The sequence shown here is derived from an EMBL/GenBank/DDBJ whole genome shotgun (WGS) entry which is preliminary data.</text>
</comment>
<dbReference type="AlphaFoldDB" id="A0A7X1RPJ2"/>
<dbReference type="EMBL" id="WIJK01000051">
    <property type="protein sequence ID" value="MQQ53155.1"/>
    <property type="molecule type" value="Genomic_DNA"/>
</dbReference>